<dbReference type="SUPFAM" id="SSF49562">
    <property type="entry name" value="C2 domain (Calcium/lipid-binding domain, CaLB)"/>
    <property type="match status" value="1"/>
</dbReference>
<dbReference type="PROSITE" id="PS50002">
    <property type="entry name" value="SH3"/>
    <property type="match status" value="1"/>
</dbReference>
<evidence type="ECO:0000259" key="6">
    <source>
        <dbReference type="PROSITE" id="PS50001"/>
    </source>
</evidence>
<dbReference type="InterPro" id="IPR001936">
    <property type="entry name" value="RasGAP_dom"/>
</dbReference>
<dbReference type="SUPFAM" id="SSF55550">
    <property type="entry name" value="SH2 domain"/>
    <property type="match status" value="2"/>
</dbReference>
<dbReference type="PANTHER" id="PTHR10194">
    <property type="entry name" value="RAS GTPASE-ACTIVATING PROTEINS"/>
    <property type="match status" value="1"/>
</dbReference>
<dbReference type="PRINTS" id="PR00401">
    <property type="entry name" value="SH2DOMAIN"/>
</dbReference>
<keyword evidence="12" id="KW-1185">Reference proteome</keyword>
<dbReference type="Pfam" id="PF00018">
    <property type="entry name" value="SH3_1"/>
    <property type="match status" value="1"/>
</dbReference>
<sequence length="905" mass="102508">MAADGGLAEGGDDFDPRSGELECTEKHINSALTAPDQKLWYHGRLGRAAAEDMLRDQEPGSYLVRESESKLGSFVLSYRGHNLKITHFRILAMCGDYYIGGRQFESLSDLIGYYTTCSCLLKNEQLACPVAPQEPVDDRRRVVAMLSYRKATDSDELSFGKGDVFVVQNELEDGWLWVTSERTKESGLVPAPFVKDLDGDYEPVESLPYFHSCLSKEEAVEKLMLAGEGSFLVRQSENYPGDYSLFFLCEKDVRRFRIERRGNQFLVGGRLFESLDGVIKRYMKEEIVEGHTLVNAVYRDVFDSNNTRFERLRVEGKDDVYASIRQSTGPKLVTRTNDRIEMSGYLHFRNEKMKKFKPYYFVLNGTENMLYFFENEKRSKPKGLVELNYTAIYPVHDSLFGRPNCFLLVSLYDNQNKTICYINAESSEVIRRWVHILKASCTNTSGAPPGKGLRSLHSLSVTIFSAHHVPNKLISHPACALSLNQHRVGRTQTCEGGDPFWGEEFQLDDIPSDVESFTVSLVNVKRSREMFIGSVTVQLSTLENQESVDEHYPMVAVAGVLSKGEVGSLRFRTHYKHQVLLPQAEYTSLKELLIEEGYENLLTLAQLCPKLEWSSLARALLHIFSSDRKEVVLLRTLNDHEIDKETQVSTLFRATTLATTLMDQYMKLTSLEFVRQAVQQGVQKVMELKHSCELNPALLDGATDSKTNTETLLAILNMMVDDIFKAVDFCPVQLRYICHCLQRKARTKWPDEETVKTRVVSSFIFLRLLGPAIVNPKSFSLVAENPSETAARTLKLVAKVLQMLANLVDAGPKEAFMEAVHPFIRRNRDRMVAFLDELSCITEPRPGLGAMSPGDIARELAVIHHLCVTHIGELRDQSERQPSLKRLVAVTEVLTNHKKQYMGDT</sequence>
<dbReference type="InterPro" id="IPR011993">
    <property type="entry name" value="PH-like_dom_sf"/>
</dbReference>
<dbReference type="Gene3D" id="2.30.30.40">
    <property type="entry name" value="SH3 Domains"/>
    <property type="match status" value="1"/>
</dbReference>
<accession>A0AAN9GRB9</accession>
<evidence type="ECO:0000259" key="9">
    <source>
        <dbReference type="PROSITE" id="PS50004"/>
    </source>
</evidence>
<comment type="caution">
    <text evidence="11">The sequence shown here is derived from an EMBL/GenBank/DDBJ whole genome shotgun (WGS) entry which is preliminary data.</text>
</comment>
<dbReference type="InterPro" id="IPR036860">
    <property type="entry name" value="SH2_dom_sf"/>
</dbReference>
<dbReference type="Gene3D" id="1.10.506.10">
    <property type="entry name" value="GTPase Activation - p120gap, domain 1"/>
    <property type="match status" value="2"/>
</dbReference>
<evidence type="ECO:0000256" key="4">
    <source>
        <dbReference type="PROSITE-ProRule" id="PRU00191"/>
    </source>
</evidence>
<evidence type="ECO:0008006" key="13">
    <source>
        <dbReference type="Google" id="ProtNLM"/>
    </source>
</evidence>
<feature type="domain" description="C2" evidence="9">
    <location>
        <begin position="438"/>
        <end position="552"/>
    </location>
</feature>
<dbReference type="Gene3D" id="3.30.505.10">
    <property type="entry name" value="SH2 domain"/>
    <property type="match status" value="2"/>
</dbReference>
<protein>
    <recommendedName>
        <fullName evidence="13">Ras GTPase-activating protein 1</fullName>
    </recommendedName>
</protein>
<dbReference type="InterPro" id="IPR035892">
    <property type="entry name" value="C2_domain_sf"/>
</dbReference>
<feature type="domain" description="SH3" evidence="7">
    <location>
        <begin position="137"/>
        <end position="199"/>
    </location>
</feature>
<organism evidence="11 12">
    <name type="scientific">Littorina saxatilis</name>
    <dbReference type="NCBI Taxonomy" id="31220"/>
    <lineage>
        <taxon>Eukaryota</taxon>
        <taxon>Metazoa</taxon>
        <taxon>Spiralia</taxon>
        <taxon>Lophotrochozoa</taxon>
        <taxon>Mollusca</taxon>
        <taxon>Gastropoda</taxon>
        <taxon>Caenogastropoda</taxon>
        <taxon>Littorinimorpha</taxon>
        <taxon>Littorinoidea</taxon>
        <taxon>Littorinidae</taxon>
        <taxon>Littorina</taxon>
    </lineage>
</organism>
<dbReference type="SUPFAM" id="SSF50044">
    <property type="entry name" value="SH3-domain"/>
    <property type="match status" value="1"/>
</dbReference>
<evidence type="ECO:0000259" key="8">
    <source>
        <dbReference type="PROSITE" id="PS50003"/>
    </source>
</evidence>
<dbReference type="Pfam" id="PF00169">
    <property type="entry name" value="PH"/>
    <property type="match status" value="1"/>
</dbReference>
<dbReference type="SMART" id="SM00252">
    <property type="entry name" value="SH2"/>
    <property type="match status" value="2"/>
</dbReference>
<keyword evidence="3 4" id="KW-0727">SH2 domain</keyword>
<dbReference type="Gene3D" id="2.30.29.30">
    <property type="entry name" value="Pleckstrin-homology domain (PH domain)/Phosphotyrosine-binding domain (PTB)"/>
    <property type="match status" value="1"/>
</dbReference>
<dbReference type="InterPro" id="IPR035652">
    <property type="entry name" value="RasGAP_SH3"/>
</dbReference>
<evidence type="ECO:0000256" key="2">
    <source>
        <dbReference type="ARBA" id="ARBA00022468"/>
    </source>
</evidence>
<dbReference type="PANTHER" id="PTHR10194:SF146">
    <property type="entry name" value="RAS GTPASE-ACTIVATING PROTEIN 1"/>
    <property type="match status" value="1"/>
</dbReference>
<dbReference type="Gene3D" id="2.60.40.150">
    <property type="entry name" value="C2 domain"/>
    <property type="match status" value="1"/>
</dbReference>
<keyword evidence="2" id="KW-0343">GTPase activation</keyword>
<dbReference type="InterPro" id="IPR008936">
    <property type="entry name" value="Rho_GTPase_activation_prot"/>
</dbReference>
<reference evidence="11 12" key="1">
    <citation type="submission" date="2024-02" db="EMBL/GenBank/DDBJ databases">
        <title>Chromosome-scale genome assembly of the rough periwinkle Littorina saxatilis.</title>
        <authorList>
            <person name="De Jode A."/>
            <person name="Faria R."/>
            <person name="Formenti G."/>
            <person name="Sims Y."/>
            <person name="Smith T.P."/>
            <person name="Tracey A."/>
            <person name="Wood J.M.D."/>
            <person name="Zagrodzka Z.B."/>
            <person name="Johannesson K."/>
            <person name="Butlin R.K."/>
            <person name="Leder E.H."/>
        </authorList>
    </citation>
    <scope>NUCLEOTIDE SEQUENCE [LARGE SCALE GENOMIC DNA]</scope>
    <source>
        <strain evidence="11">Snail1</strain>
        <tissue evidence="11">Muscle</tissue>
    </source>
</reference>
<dbReference type="SMART" id="SM00239">
    <property type="entry name" value="C2"/>
    <property type="match status" value="1"/>
</dbReference>
<dbReference type="InterPro" id="IPR023152">
    <property type="entry name" value="RasGAP_CS"/>
</dbReference>
<evidence type="ECO:0000259" key="10">
    <source>
        <dbReference type="PROSITE" id="PS50018"/>
    </source>
</evidence>
<dbReference type="PROSITE" id="PS50003">
    <property type="entry name" value="PH_DOMAIN"/>
    <property type="match status" value="1"/>
</dbReference>
<feature type="domain" description="SH2" evidence="6">
    <location>
        <begin position="40"/>
        <end position="130"/>
    </location>
</feature>
<evidence type="ECO:0000256" key="3">
    <source>
        <dbReference type="ARBA" id="ARBA00022999"/>
    </source>
</evidence>
<dbReference type="SMART" id="SM00326">
    <property type="entry name" value="SH3"/>
    <property type="match status" value="1"/>
</dbReference>
<evidence type="ECO:0000256" key="1">
    <source>
        <dbReference type="ARBA" id="ARBA00022443"/>
    </source>
</evidence>
<dbReference type="PROSITE" id="PS50001">
    <property type="entry name" value="SH2"/>
    <property type="match status" value="2"/>
</dbReference>
<gene>
    <name evidence="11" type="ORF">V1264_001813</name>
</gene>
<dbReference type="PROSITE" id="PS50018">
    <property type="entry name" value="RAS_GTPASE_ACTIV_2"/>
    <property type="match status" value="1"/>
</dbReference>
<dbReference type="SMART" id="SM00323">
    <property type="entry name" value="RasGAP"/>
    <property type="match status" value="1"/>
</dbReference>
<dbReference type="InterPro" id="IPR036028">
    <property type="entry name" value="SH3-like_dom_sf"/>
</dbReference>
<dbReference type="InterPro" id="IPR000008">
    <property type="entry name" value="C2_dom"/>
</dbReference>
<dbReference type="AlphaFoldDB" id="A0AAN9GRB9"/>
<dbReference type="EMBL" id="JBAMIC010000001">
    <property type="protein sequence ID" value="KAK7116060.1"/>
    <property type="molecule type" value="Genomic_DNA"/>
</dbReference>
<name>A0AAN9GRB9_9CAEN</name>
<dbReference type="SMART" id="SM00233">
    <property type="entry name" value="PH"/>
    <property type="match status" value="1"/>
</dbReference>
<dbReference type="Pfam" id="PF00017">
    <property type="entry name" value="SH2"/>
    <property type="match status" value="2"/>
</dbReference>
<feature type="domain" description="PH" evidence="8">
    <location>
        <begin position="339"/>
        <end position="442"/>
    </location>
</feature>
<dbReference type="GO" id="GO:0005096">
    <property type="term" value="F:GTPase activator activity"/>
    <property type="evidence" value="ECO:0007669"/>
    <property type="project" value="UniProtKB-KW"/>
</dbReference>
<evidence type="ECO:0000313" key="12">
    <source>
        <dbReference type="Proteomes" id="UP001374579"/>
    </source>
</evidence>
<feature type="domain" description="SH2" evidence="6">
    <location>
        <begin position="209"/>
        <end position="297"/>
    </location>
</feature>
<feature type="domain" description="Ras-GAP" evidence="10">
    <location>
        <begin position="612"/>
        <end position="806"/>
    </location>
</feature>
<dbReference type="Pfam" id="PF00616">
    <property type="entry name" value="RasGAP"/>
    <property type="match status" value="1"/>
</dbReference>
<dbReference type="SUPFAM" id="SSF50729">
    <property type="entry name" value="PH domain-like"/>
    <property type="match status" value="1"/>
</dbReference>
<evidence type="ECO:0000313" key="11">
    <source>
        <dbReference type="EMBL" id="KAK7116060.1"/>
    </source>
</evidence>
<dbReference type="CDD" id="cd11788">
    <property type="entry name" value="SH3_RasGAP"/>
    <property type="match status" value="1"/>
</dbReference>
<evidence type="ECO:0000259" key="7">
    <source>
        <dbReference type="PROSITE" id="PS50002"/>
    </source>
</evidence>
<dbReference type="Pfam" id="PF00168">
    <property type="entry name" value="C2"/>
    <property type="match status" value="1"/>
</dbReference>
<dbReference type="InterPro" id="IPR000980">
    <property type="entry name" value="SH2"/>
</dbReference>
<proteinExistence type="predicted"/>
<dbReference type="PROSITE" id="PS50004">
    <property type="entry name" value="C2"/>
    <property type="match status" value="1"/>
</dbReference>
<dbReference type="Proteomes" id="UP001374579">
    <property type="component" value="Unassembled WGS sequence"/>
</dbReference>
<dbReference type="InterPro" id="IPR039360">
    <property type="entry name" value="Ras_GTPase"/>
</dbReference>
<dbReference type="PROSITE" id="PS00509">
    <property type="entry name" value="RAS_GTPASE_ACTIV_1"/>
    <property type="match status" value="1"/>
</dbReference>
<dbReference type="InterPro" id="IPR001849">
    <property type="entry name" value="PH_domain"/>
</dbReference>
<keyword evidence="1 5" id="KW-0728">SH3 domain</keyword>
<evidence type="ECO:0000256" key="5">
    <source>
        <dbReference type="PROSITE-ProRule" id="PRU00192"/>
    </source>
</evidence>
<dbReference type="SUPFAM" id="SSF48350">
    <property type="entry name" value="GTPase activation domain, GAP"/>
    <property type="match status" value="1"/>
</dbReference>
<dbReference type="InterPro" id="IPR001452">
    <property type="entry name" value="SH3_domain"/>
</dbReference>